<dbReference type="SMART" id="SM00100">
    <property type="entry name" value="cNMP"/>
    <property type="match status" value="2"/>
</dbReference>
<dbReference type="SMART" id="SM00394">
    <property type="entry name" value="RIIa"/>
    <property type="match status" value="1"/>
</dbReference>
<dbReference type="GO" id="GO:0009267">
    <property type="term" value="P:cellular response to starvation"/>
    <property type="evidence" value="ECO:0007669"/>
    <property type="project" value="UniProtKB-ARBA"/>
</dbReference>
<feature type="compositionally biased region" description="Polar residues" evidence="9">
    <location>
        <begin position="503"/>
        <end position="531"/>
    </location>
</feature>
<accession>A0A6A6RFW3</accession>
<proteinExistence type="inferred from homology"/>
<evidence type="ECO:0000259" key="10">
    <source>
        <dbReference type="PROSITE" id="PS50042"/>
    </source>
</evidence>
<name>A0A6A6RFW3_9PEZI</name>
<evidence type="ECO:0000256" key="2">
    <source>
        <dbReference type="ARBA" id="ARBA00020355"/>
    </source>
</evidence>
<dbReference type="SUPFAM" id="SSF47391">
    <property type="entry name" value="Dimerization-anchoring domain of cAMP-dependent PK regulatory subunit"/>
    <property type="match status" value="1"/>
</dbReference>
<reference evidence="11" key="1">
    <citation type="journal article" date="2020" name="Stud. Mycol.">
        <title>101 Dothideomycetes genomes: a test case for predicting lifestyles and emergence of pathogens.</title>
        <authorList>
            <person name="Haridas S."/>
            <person name="Albert R."/>
            <person name="Binder M."/>
            <person name="Bloem J."/>
            <person name="Labutti K."/>
            <person name="Salamov A."/>
            <person name="Andreopoulos B."/>
            <person name="Baker S."/>
            <person name="Barry K."/>
            <person name="Bills G."/>
            <person name="Bluhm B."/>
            <person name="Cannon C."/>
            <person name="Castanera R."/>
            <person name="Culley D."/>
            <person name="Daum C."/>
            <person name="Ezra D."/>
            <person name="Gonzalez J."/>
            <person name="Henrissat B."/>
            <person name="Kuo A."/>
            <person name="Liang C."/>
            <person name="Lipzen A."/>
            <person name="Lutzoni F."/>
            <person name="Magnuson J."/>
            <person name="Mondo S."/>
            <person name="Nolan M."/>
            <person name="Ohm R."/>
            <person name="Pangilinan J."/>
            <person name="Park H.-J."/>
            <person name="Ramirez L."/>
            <person name="Alfaro M."/>
            <person name="Sun H."/>
            <person name="Tritt A."/>
            <person name="Yoshinaga Y."/>
            <person name="Zwiers L.-H."/>
            <person name="Turgeon B."/>
            <person name="Goodwin S."/>
            <person name="Spatafora J."/>
            <person name="Crous P."/>
            <person name="Grigoriev I."/>
        </authorList>
    </citation>
    <scope>NUCLEOTIDE SEQUENCE</scope>
    <source>
        <strain evidence="11">CBS 269.34</strain>
    </source>
</reference>
<dbReference type="GO" id="GO:0005829">
    <property type="term" value="C:cytosol"/>
    <property type="evidence" value="ECO:0007669"/>
    <property type="project" value="TreeGrafter"/>
</dbReference>
<feature type="region of interest" description="Disordered" evidence="9">
    <location>
        <begin position="337"/>
        <end position="364"/>
    </location>
</feature>
<protein>
    <recommendedName>
        <fullName evidence="2">cAMP-dependent protein kinase regulatory subunit</fullName>
    </recommendedName>
</protein>
<evidence type="ECO:0000256" key="4">
    <source>
        <dbReference type="ARBA" id="ARBA00022566"/>
    </source>
</evidence>
<evidence type="ECO:0000256" key="7">
    <source>
        <dbReference type="ARBA" id="ARBA00023149"/>
    </source>
</evidence>
<dbReference type="Proteomes" id="UP000799750">
    <property type="component" value="Unassembled WGS sequence"/>
</dbReference>
<feature type="compositionally biased region" description="Polar residues" evidence="9">
    <location>
        <begin position="448"/>
        <end position="459"/>
    </location>
</feature>
<dbReference type="InterPro" id="IPR050503">
    <property type="entry name" value="cAMP-dep_PK_reg_su-like"/>
</dbReference>
<dbReference type="GO" id="GO:0030552">
    <property type="term" value="F:cAMP binding"/>
    <property type="evidence" value="ECO:0007669"/>
    <property type="project" value="UniProtKB-KW"/>
</dbReference>
<dbReference type="PRINTS" id="PR00103">
    <property type="entry name" value="CAMPKINASE"/>
</dbReference>
<evidence type="ECO:0000313" key="11">
    <source>
        <dbReference type="EMBL" id="KAF2503384.1"/>
    </source>
</evidence>
<feature type="domain" description="Cyclic nucleotide-binding" evidence="10">
    <location>
        <begin position="686"/>
        <end position="803"/>
    </location>
</feature>
<evidence type="ECO:0000256" key="5">
    <source>
        <dbReference type="ARBA" id="ARBA00022737"/>
    </source>
</evidence>
<dbReference type="InterPro" id="IPR018490">
    <property type="entry name" value="cNMP-bd_dom_sf"/>
</dbReference>
<comment type="similarity">
    <text evidence="1">Belongs to the cAMP-dependent kinase regulatory chain family.</text>
</comment>
<keyword evidence="4" id="KW-0116">cAMP-binding</keyword>
<dbReference type="Pfam" id="PF00027">
    <property type="entry name" value="cNMP_binding"/>
    <property type="match status" value="2"/>
</dbReference>
<evidence type="ECO:0000256" key="8">
    <source>
        <dbReference type="ARBA" id="ARBA00025979"/>
    </source>
</evidence>
<dbReference type="CDD" id="cd00038">
    <property type="entry name" value="CAP_ED"/>
    <property type="match status" value="2"/>
</dbReference>
<dbReference type="InterPro" id="IPR014710">
    <property type="entry name" value="RmlC-like_jellyroll"/>
</dbReference>
<dbReference type="SUPFAM" id="SSF51206">
    <property type="entry name" value="cAMP-binding domain-like"/>
    <property type="match status" value="2"/>
</dbReference>
<dbReference type="PROSITE" id="PS50042">
    <property type="entry name" value="CNMP_BINDING_3"/>
    <property type="match status" value="2"/>
</dbReference>
<dbReference type="OrthoDB" id="417078at2759"/>
<evidence type="ECO:0000313" key="12">
    <source>
        <dbReference type="Proteomes" id="UP000799750"/>
    </source>
</evidence>
<feature type="compositionally biased region" description="Polar residues" evidence="9">
    <location>
        <begin position="479"/>
        <end position="494"/>
    </location>
</feature>
<dbReference type="EMBL" id="MU004181">
    <property type="protein sequence ID" value="KAF2503384.1"/>
    <property type="molecule type" value="Genomic_DNA"/>
</dbReference>
<dbReference type="Pfam" id="PF02197">
    <property type="entry name" value="RIIa"/>
    <property type="match status" value="1"/>
</dbReference>
<dbReference type="GO" id="GO:0005634">
    <property type="term" value="C:nucleus"/>
    <property type="evidence" value="ECO:0007669"/>
    <property type="project" value="TreeGrafter"/>
</dbReference>
<gene>
    <name evidence="11" type="ORF">BU16DRAFT_533624</name>
</gene>
<feature type="compositionally biased region" description="Low complexity" evidence="9">
    <location>
        <begin position="416"/>
        <end position="434"/>
    </location>
</feature>
<dbReference type="GO" id="GO:0034236">
    <property type="term" value="F:protein kinase A catalytic subunit binding"/>
    <property type="evidence" value="ECO:0007669"/>
    <property type="project" value="TreeGrafter"/>
</dbReference>
<comment type="subunit">
    <text evidence="8">Tetramer, composed of 2 regulatory (R) and 2 catalytic (C) subunits. In the presence of cAMP it dissociates into 2 active monomeric C subunits and an R dimer.</text>
</comment>
<dbReference type="PANTHER" id="PTHR11635">
    <property type="entry name" value="CAMP-DEPENDENT PROTEIN KINASE REGULATORY CHAIN"/>
    <property type="match status" value="1"/>
</dbReference>
<keyword evidence="3" id="KW-0597">Phosphoprotein</keyword>
<dbReference type="PROSITE" id="PS00889">
    <property type="entry name" value="CNMP_BINDING_2"/>
    <property type="match status" value="2"/>
</dbReference>
<dbReference type="AlphaFoldDB" id="A0A6A6RFW3"/>
<feature type="domain" description="Cyclic nucleotide-binding" evidence="10">
    <location>
        <begin position="555"/>
        <end position="683"/>
    </location>
</feature>
<sequence length="813" mass="87048">MPRFPSLIAMLLRGHGRLAVLTASSRSRTSSLGRQTLPFPTRRLPETVQSRLFPKPVFGPPKPDAGAAVSDLNALGTLVYGRARQAVLTISLTRLAYGSQRPRIAQSATAHRPPLIAGLLVRGRHRSPLAAWTGFQGHVMAETAPGGHCEAGEATAPQISGLCRILGGRESGFLCLPHRAEARRLSVGRALGTAAPARGDAAGRASRRDHGAAGLRAALLQDSAHPSQTRLDCDSSTVATGCGRGGIKSPAASPRASTRHVQLDLDSIACHPIPSLAQPTPYYLHSLAPQSLARGLNRPALPACPSLLALRIRHCVLCRPSHGSSVIPALLASLANQRQRSAGPPQPLPSHHHTSMSLPPDYSNEISTLNREILKHSPQDVLQFCANFFHRRLESQRAEFLLSQHHSTQGGGMAESTFPGSNPFGSSPSGGLSTAGMHRLEEEEENDTVASPTAQSFPRSTDAAPSSGESSFGNFGGFQSQANSRAAASKSQPPSSLPMDPQSFPNNYNMNRRTSVSAESLNPTSSLNDNWTPPYHQKTEDQQTRLKQAVSGNFLFSHLDDEQSAQVLGALQEKPIPTKGIKVIQQGDVGDYFYVVEDGHFDIYVNKSGKLEAGPDGLGNKVGSVGPGGSFGELALMYNAPRAATVASTESSTLWALDRVTFRRILMDSAFQRRRMYEGFLEEVPLLSSLTPYERSKIADALETRKFPAGTTIIQEGDVGESFFILESGSAEVYKRGIDKAVNSYKKGDYFGELALLNDAPRAASVVSNTEVKVATLGKDGFQRLLGPVEGIMRRNDPSKLGTEGVDPLAKGK</sequence>
<dbReference type="InterPro" id="IPR000595">
    <property type="entry name" value="cNMP-bd_dom"/>
</dbReference>
<organism evidence="11 12">
    <name type="scientific">Lophium mytilinum</name>
    <dbReference type="NCBI Taxonomy" id="390894"/>
    <lineage>
        <taxon>Eukaryota</taxon>
        <taxon>Fungi</taxon>
        <taxon>Dikarya</taxon>
        <taxon>Ascomycota</taxon>
        <taxon>Pezizomycotina</taxon>
        <taxon>Dothideomycetes</taxon>
        <taxon>Pleosporomycetidae</taxon>
        <taxon>Mytilinidiales</taxon>
        <taxon>Mytilinidiaceae</taxon>
        <taxon>Lophium</taxon>
    </lineage>
</organism>
<feature type="region of interest" description="Disordered" evidence="9">
    <location>
        <begin position="793"/>
        <end position="813"/>
    </location>
</feature>
<keyword evidence="12" id="KW-1185">Reference proteome</keyword>
<evidence type="ECO:0000256" key="6">
    <source>
        <dbReference type="ARBA" id="ARBA00022741"/>
    </source>
</evidence>
<dbReference type="FunFam" id="2.60.120.10:FF:000118">
    <property type="entry name" value="cAMP-dependent protein kinase regulatory subunit"/>
    <property type="match status" value="1"/>
</dbReference>
<keyword evidence="5" id="KW-0677">Repeat</keyword>
<keyword evidence="6" id="KW-0547">Nucleotide-binding</keyword>
<evidence type="ECO:0000256" key="3">
    <source>
        <dbReference type="ARBA" id="ARBA00022553"/>
    </source>
</evidence>
<dbReference type="InterPro" id="IPR003117">
    <property type="entry name" value="cAMP_dep_PK_reg_su_I/II_a/b"/>
</dbReference>
<dbReference type="Gene3D" id="2.60.120.10">
    <property type="entry name" value="Jelly Rolls"/>
    <property type="match status" value="2"/>
</dbReference>
<dbReference type="PANTHER" id="PTHR11635:SF152">
    <property type="entry name" value="CAMP-DEPENDENT PROTEIN KINASE TYPE I REGULATORY SUBUNIT-RELATED"/>
    <property type="match status" value="1"/>
</dbReference>
<dbReference type="FunFam" id="2.60.120.10:FF:000039">
    <property type="entry name" value="cAMP-dependent protein kinase regulatory subunit"/>
    <property type="match status" value="1"/>
</dbReference>
<dbReference type="GO" id="GO:0005952">
    <property type="term" value="C:cAMP-dependent protein kinase complex"/>
    <property type="evidence" value="ECO:0007669"/>
    <property type="project" value="InterPro"/>
</dbReference>
<dbReference type="Gene3D" id="1.20.890.10">
    <property type="entry name" value="cAMP-dependent protein kinase regulatory subunit, dimerization-anchoring domain"/>
    <property type="match status" value="1"/>
</dbReference>
<dbReference type="InterPro" id="IPR018488">
    <property type="entry name" value="cNMP-bd_CS"/>
</dbReference>
<dbReference type="PROSITE" id="PS00888">
    <property type="entry name" value="CNMP_BINDING_1"/>
    <property type="match status" value="2"/>
</dbReference>
<dbReference type="CDD" id="cd12098">
    <property type="entry name" value="DD_R_ScPKA-like"/>
    <property type="match status" value="1"/>
</dbReference>
<keyword evidence="7" id="KW-0114">cAMP</keyword>
<feature type="region of interest" description="Disordered" evidence="9">
    <location>
        <begin position="405"/>
        <end position="541"/>
    </location>
</feature>
<evidence type="ECO:0000256" key="1">
    <source>
        <dbReference type="ARBA" id="ARBA00005753"/>
    </source>
</evidence>
<evidence type="ECO:0000256" key="9">
    <source>
        <dbReference type="SAM" id="MobiDB-lite"/>
    </source>
</evidence>
<dbReference type="GO" id="GO:0004862">
    <property type="term" value="F:cAMP-dependent protein kinase inhibitor activity"/>
    <property type="evidence" value="ECO:0007669"/>
    <property type="project" value="TreeGrafter"/>
</dbReference>